<dbReference type="FunFam" id="2.70.150.10:FF:000014">
    <property type="entry name" value="Calcium-transporting ATPase, putative"/>
    <property type="match status" value="1"/>
</dbReference>
<evidence type="ECO:0000256" key="3">
    <source>
        <dbReference type="ARBA" id="ARBA00022568"/>
    </source>
</evidence>
<feature type="transmembrane region" description="Helical" evidence="14">
    <location>
        <begin position="822"/>
        <end position="844"/>
    </location>
</feature>
<keyword evidence="3 14" id="KW-0109">Calcium transport</keyword>
<protein>
    <recommendedName>
        <fullName evidence="14">Calcium-transporting ATPase</fullName>
        <ecNumber evidence="14">7.2.2.10</ecNumber>
    </recommendedName>
</protein>
<dbReference type="InterPro" id="IPR004014">
    <property type="entry name" value="ATPase_P-typ_cation-transptr_N"/>
</dbReference>
<evidence type="ECO:0000313" key="17">
    <source>
        <dbReference type="Proteomes" id="UP000297716"/>
    </source>
</evidence>
<dbReference type="InterPro" id="IPR023299">
    <property type="entry name" value="ATPase_P-typ_cyto_dom_N"/>
</dbReference>
<evidence type="ECO:0000256" key="14">
    <source>
        <dbReference type="RuleBase" id="RU361146"/>
    </source>
</evidence>
<dbReference type="GO" id="GO:0005524">
    <property type="term" value="F:ATP binding"/>
    <property type="evidence" value="ECO:0007669"/>
    <property type="project" value="UniProtKB-KW"/>
</dbReference>
<keyword evidence="17" id="KW-1185">Reference proteome</keyword>
<dbReference type="PROSITE" id="PS00154">
    <property type="entry name" value="ATPASE_E1_E2"/>
    <property type="match status" value="1"/>
</dbReference>
<dbReference type="InterPro" id="IPR059000">
    <property type="entry name" value="ATPase_P-type_domA"/>
</dbReference>
<dbReference type="PRINTS" id="PR00121">
    <property type="entry name" value="NAKATPASE"/>
</dbReference>
<dbReference type="InterPro" id="IPR036412">
    <property type="entry name" value="HAD-like_sf"/>
</dbReference>
<name>A0A4Z0YR65_9PEZI</name>
<evidence type="ECO:0000256" key="1">
    <source>
        <dbReference type="ARBA" id="ARBA00004141"/>
    </source>
</evidence>
<feature type="transmembrane region" description="Helical" evidence="14">
    <location>
        <begin position="782"/>
        <end position="801"/>
    </location>
</feature>
<evidence type="ECO:0000256" key="7">
    <source>
        <dbReference type="ARBA" id="ARBA00022840"/>
    </source>
</evidence>
<keyword evidence="6 14" id="KW-0106">Calcium</keyword>
<evidence type="ECO:0000259" key="15">
    <source>
        <dbReference type="SMART" id="SM00831"/>
    </source>
</evidence>
<evidence type="ECO:0000256" key="8">
    <source>
        <dbReference type="ARBA" id="ARBA00022842"/>
    </source>
</evidence>
<dbReference type="Gene3D" id="2.70.150.10">
    <property type="entry name" value="Calcium-transporting ATPase, cytoplasmic transduction domain A"/>
    <property type="match status" value="1"/>
</dbReference>
<comment type="caution">
    <text evidence="14">Lacks conserved residue(s) required for the propagation of feature annotation.</text>
</comment>
<dbReference type="FunFam" id="1.20.1110.10:FF:000037">
    <property type="entry name" value="Calcium-transporting ATPase, putative"/>
    <property type="match status" value="1"/>
</dbReference>
<dbReference type="InterPro" id="IPR005782">
    <property type="entry name" value="P-type_ATPase_IIA"/>
</dbReference>
<dbReference type="SUPFAM" id="SSF56784">
    <property type="entry name" value="HAD-like"/>
    <property type="match status" value="1"/>
</dbReference>
<keyword evidence="8" id="KW-0460">Magnesium</keyword>
<feature type="transmembrane region" description="Helical" evidence="14">
    <location>
        <begin position="885"/>
        <end position="902"/>
    </location>
</feature>
<dbReference type="Gene3D" id="1.20.1110.10">
    <property type="entry name" value="Calcium-transporting ATPase, transmembrane domain"/>
    <property type="match status" value="1"/>
</dbReference>
<dbReference type="PANTHER" id="PTHR42861">
    <property type="entry name" value="CALCIUM-TRANSPORTING ATPASE"/>
    <property type="match status" value="1"/>
</dbReference>
<dbReference type="Gene3D" id="3.40.50.1000">
    <property type="entry name" value="HAD superfamily/HAD-like"/>
    <property type="match status" value="1"/>
</dbReference>
<comment type="catalytic activity">
    <reaction evidence="14">
        <text>Ca(2+)(in) + ATP + H2O = Ca(2+)(out) + ADP + phosphate + H(+)</text>
        <dbReference type="Rhea" id="RHEA:18105"/>
        <dbReference type="ChEBI" id="CHEBI:15377"/>
        <dbReference type="ChEBI" id="CHEBI:15378"/>
        <dbReference type="ChEBI" id="CHEBI:29108"/>
        <dbReference type="ChEBI" id="CHEBI:30616"/>
        <dbReference type="ChEBI" id="CHEBI:43474"/>
        <dbReference type="ChEBI" id="CHEBI:456216"/>
        <dbReference type="EC" id="7.2.2.10"/>
    </reaction>
</comment>
<dbReference type="InterPro" id="IPR018303">
    <property type="entry name" value="ATPase_P-typ_P_site"/>
</dbReference>
<dbReference type="Pfam" id="PF00122">
    <property type="entry name" value="E1-E2_ATPase"/>
    <property type="match status" value="1"/>
</dbReference>
<evidence type="ECO:0000256" key="12">
    <source>
        <dbReference type="ARBA" id="ARBA00023136"/>
    </source>
</evidence>
<evidence type="ECO:0000256" key="2">
    <source>
        <dbReference type="ARBA" id="ARBA00022448"/>
    </source>
</evidence>
<dbReference type="SFLD" id="SFLDF00027">
    <property type="entry name" value="p-type_atpase"/>
    <property type="match status" value="1"/>
</dbReference>
<proteinExistence type="inferred from homology"/>
<evidence type="ECO:0000256" key="5">
    <source>
        <dbReference type="ARBA" id="ARBA00022741"/>
    </source>
</evidence>
<feature type="transmembrane region" description="Helical" evidence="14">
    <location>
        <begin position="61"/>
        <end position="78"/>
    </location>
</feature>
<keyword evidence="10 14" id="KW-1133">Transmembrane helix</keyword>
<evidence type="ECO:0000256" key="6">
    <source>
        <dbReference type="ARBA" id="ARBA00022837"/>
    </source>
</evidence>
<keyword evidence="5 14" id="KW-0547">Nucleotide-binding</keyword>
<dbReference type="EMBL" id="SKBN01000245">
    <property type="protein sequence ID" value="TGJ80046.1"/>
    <property type="molecule type" value="Genomic_DNA"/>
</dbReference>
<dbReference type="InterPro" id="IPR023214">
    <property type="entry name" value="HAD_sf"/>
</dbReference>
<accession>A0A4Z0YR65</accession>
<dbReference type="GO" id="GO:0016020">
    <property type="term" value="C:membrane"/>
    <property type="evidence" value="ECO:0007669"/>
    <property type="project" value="UniProtKB-SubCell"/>
</dbReference>
<comment type="subcellular location">
    <subcellularLocation>
        <location evidence="1 14">Membrane</location>
        <topology evidence="1 14">Multi-pass membrane protein</topology>
    </subcellularLocation>
</comment>
<comment type="function">
    <text evidence="14">Catalyzes the hydrolysis of ATP coupled with the transport of calcium.</text>
</comment>
<keyword evidence="9" id="KW-1278">Translocase</keyword>
<dbReference type="PRINTS" id="PR00119">
    <property type="entry name" value="CATATPASE"/>
</dbReference>
<dbReference type="Pfam" id="PF00689">
    <property type="entry name" value="Cation_ATPase_C"/>
    <property type="match status" value="1"/>
</dbReference>
<dbReference type="InterPro" id="IPR008250">
    <property type="entry name" value="ATPase_P-typ_transduc_dom_A_sf"/>
</dbReference>
<dbReference type="InterPro" id="IPR001757">
    <property type="entry name" value="P_typ_ATPase"/>
</dbReference>
<dbReference type="SMART" id="SM00831">
    <property type="entry name" value="Cation_ATPase_N"/>
    <property type="match status" value="1"/>
</dbReference>
<dbReference type="SFLD" id="SFLDG00002">
    <property type="entry name" value="C1.7:_P-type_atpase_like"/>
    <property type="match status" value="1"/>
</dbReference>
<evidence type="ECO:0000256" key="9">
    <source>
        <dbReference type="ARBA" id="ARBA00022967"/>
    </source>
</evidence>
<keyword evidence="11 14" id="KW-0406">Ion transport</keyword>
<dbReference type="Pfam" id="PF00690">
    <property type="entry name" value="Cation_ATPase_N"/>
    <property type="match status" value="1"/>
</dbReference>
<keyword evidence="2 14" id="KW-0813">Transport</keyword>
<feature type="transmembrane region" description="Helical" evidence="14">
    <location>
        <begin position="749"/>
        <end position="770"/>
    </location>
</feature>
<dbReference type="Gene3D" id="3.40.1110.10">
    <property type="entry name" value="Calcium-transporting ATPase, cytoplasmic domain N"/>
    <property type="match status" value="1"/>
</dbReference>
<dbReference type="CDD" id="cd02083">
    <property type="entry name" value="P-type_ATPase_SERCA"/>
    <property type="match status" value="1"/>
</dbReference>
<feature type="transmembrane region" description="Helical" evidence="14">
    <location>
        <begin position="922"/>
        <end position="941"/>
    </location>
</feature>
<dbReference type="FunFam" id="3.40.50.1000:FF:000005">
    <property type="entry name" value="Calcium-transporting ATPase 1"/>
    <property type="match status" value="1"/>
</dbReference>
<comment type="caution">
    <text evidence="16">The sequence shown here is derived from an EMBL/GenBank/DDBJ whole genome shotgun (WGS) entry which is preliminary data.</text>
</comment>
<dbReference type="Pfam" id="PF13246">
    <property type="entry name" value="Cation_ATPase"/>
    <property type="match status" value="1"/>
</dbReference>
<dbReference type="AlphaFoldDB" id="A0A4Z0YR65"/>
<dbReference type="SUPFAM" id="SSF81653">
    <property type="entry name" value="Calcium ATPase, transduction domain A"/>
    <property type="match status" value="1"/>
</dbReference>
<feature type="transmembrane region" description="Helical" evidence="14">
    <location>
        <begin position="84"/>
        <end position="103"/>
    </location>
</feature>
<dbReference type="SFLD" id="SFLDS00003">
    <property type="entry name" value="Haloacid_Dehalogenase"/>
    <property type="match status" value="1"/>
</dbReference>
<dbReference type="GO" id="GO:0016887">
    <property type="term" value="F:ATP hydrolysis activity"/>
    <property type="evidence" value="ECO:0007669"/>
    <property type="project" value="InterPro"/>
</dbReference>
<dbReference type="SUPFAM" id="SSF81665">
    <property type="entry name" value="Calcium ATPase, transmembrane domain M"/>
    <property type="match status" value="1"/>
</dbReference>
<dbReference type="OrthoDB" id="3352408at2759"/>
<keyword evidence="7 14" id="KW-0067">ATP-binding</keyword>
<feature type="domain" description="Cation-transporting P-type ATPase N-terminal" evidence="15">
    <location>
        <begin position="3"/>
        <end position="77"/>
    </location>
</feature>
<dbReference type="NCBIfam" id="TIGR01494">
    <property type="entry name" value="ATPase_P-type"/>
    <property type="match status" value="2"/>
</dbReference>
<feature type="transmembrane region" description="Helical" evidence="14">
    <location>
        <begin position="290"/>
        <end position="318"/>
    </location>
</feature>
<evidence type="ECO:0000256" key="4">
    <source>
        <dbReference type="ARBA" id="ARBA00022692"/>
    </source>
</evidence>
<keyword evidence="4 14" id="KW-0812">Transmembrane</keyword>
<dbReference type="STRING" id="37992.A0A4Z0YR65"/>
<evidence type="ECO:0000256" key="10">
    <source>
        <dbReference type="ARBA" id="ARBA00022989"/>
    </source>
</evidence>
<dbReference type="Proteomes" id="UP000297716">
    <property type="component" value="Unassembled WGS sequence"/>
</dbReference>
<dbReference type="InterPro" id="IPR044492">
    <property type="entry name" value="P_typ_ATPase_HD_dom"/>
</dbReference>
<evidence type="ECO:0000256" key="11">
    <source>
        <dbReference type="ARBA" id="ARBA00023065"/>
    </source>
</evidence>
<dbReference type="EC" id="7.2.2.10" evidence="14"/>
<feature type="transmembrane region" description="Helical" evidence="14">
    <location>
        <begin position="258"/>
        <end position="278"/>
    </location>
</feature>
<dbReference type="InterPro" id="IPR006068">
    <property type="entry name" value="ATPase_P-typ_cation-transptr_C"/>
</dbReference>
<evidence type="ECO:0000256" key="13">
    <source>
        <dbReference type="ARBA" id="ARBA00038148"/>
    </source>
</evidence>
<sequence>MDNAFAQPVQAVLNQFQVNPKTGLADEQVTKLRAKHGKNAIPEEPPTPLWELILEQFKDQLVLILLGSAAVSFVLALFEDEGGWGAFVDPLVILTILILNAVVGVSQESSAEKAIAALQEYSANIANVFRNGHVTRVKAEELVPGDIVSISVGDRIPADCRVISIESNSFAIDQAILTGESESVGKDHAHVVKDEKAVLQDQTNMLFSGTTVVTGRAKAVVVLTGSNTAIGDIHESIAAQISEPTPLKQKLNDFGDTLAKVITVICVLVWLINIPNFADPSHGNWTKGAIYYLKIAVSLGVAAIPEGLAVVITTCLALGTRKMAAKNAVVRSLPSVETLGSCSVICSDKTGTLTTNQMSVNKVAYIREDGNDLEELDVEGTTFSPKGDIKRDGKVVQNLFQTSSTINQMNEVAALCNDAQLVYDARSAVFSIVGEPTEGALRVLAEKIGPHAPVNTKSEDCVHHASALYEQKYPRLSTFEFSRDRKSMSVLVQAGKQKKLLVKGAPESIIERCTHTLVGANGKRVPLNKKLYDLLMKEVVDYGNRGLRVIALASLDDVGSNPLINNARTPAHYAQLEQNLTLLGLVGMLDPPRPEVAAAIKKCKAAGIRVIVITGDNRNTAESICRQIGVFGESEDLKGKSYIGREFDNLTPSEQLEAAKHASLFSRVEPSHKSKLVDLLQSLNEVVAMTGDGVNDAPALKKSDIGIAMGSGTDVARLAADMVLADDNFATIEVAIEEGRSIYNNTQQFIRYLISSNIGEVVSIFITAALGMPEALIPVQLLWVNLVTDGLPATALSFNPPDHDIMRRRPRKRDEPLIGGWLFFRYLVIGTYVGLATVAGYAWWFMYNPEGPQISFYQLSHFHRCSSDFASIGCQMFENNNAKSASTVSLSILVVIEMLNAMNALSSSESLLTLPLWKNMMLVYAIALSMALHFALLYTPFLQSLFSILPLNWIEWKAVVLISVPVILIDEVLKALERQFFLESSSEQVTKAKKDA</sequence>
<comment type="similarity">
    <text evidence="13 14">Belongs to the cation transport ATPase (P-type) (TC 3.A.3) family.</text>
</comment>
<reference evidence="16 17" key="1">
    <citation type="submission" date="2019-03" db="EMBL/GenBank/DDBJ databases">
        <title>Draft genome sequence of Xylaria hypoxylon DSM 108379, a ubiquitous saprotrophic-parasitic fungi on hardwood.</title>
        <authorList>
            <person name="Buettner E."/>
            <person name="Leonhardt S."/>
            <person name="Gebauer A.M."/>
            <person name="Liers C."/>
            <person name="Hofrichter M."/>
            <person name="Kellner H."/>
        </authorList>
    </citation>
    <scope>NUCLEOTIDE SEQUENCE [LARGE SCALE GENOMIC DNA]</scope>
    <source>
        <strain evidence="16 17">DSM 108379</strain>
    </source>
</reference>
<dbReference type="FunFam" id="3.40.1110.10:FF:000003">
    <property type="entry name" value="Calcium-transporting ATPase"/>
    <property type="match status" value="1"/>
</dbReference>
<dbReference type="SUPFAM" id="SSF81660">
    <property type="entry name" value="Metal cation-transporting ATPase, ATP-binding domain N"/>
    <property type="match status" value="1"/>
</dbReference>
<dbReference type="FunFam" id="1.20.1110.10:FF:000027">
    <property type="entry name" value="Calcium-transporting ATPase, putative"/>
    <property type="match status" value="1"/>
</dbReference>
<dbReference type="Pfam" id="PF08282">
    <property type="entry name" value="Hydrolase_3"/>
    <property type="match status" value="1"/>
</dbReference>
<dbReference type="GO" id="GO:0005388">
    <property type="term" value="F:P-type calcium transporter activity"/>
    <property type="evidence" value="ECO:0007669"/>
    <property type="project" value="UniProtKB-EC"/>
</dbReference>
<evidence type="ECO:0000313" key="16">
    <source>
        <dbReference type="EMBL" id="TGJ80046.1"/>
    </source>
</evidence>
<gene>
    <name evidence="16" type="ORF">E0Z10_g8708</name>
</gene>
<organism evidence="16 17">
    <name type="scientific">Xylaria hypoxylon</name>
    <dbReference type="NCBI Taxonomy" id="37992"/>
    <lineage>
        <taxon>Eukaryota</taxon>
        <taxon>Fungi</taxon>
        <taxon>Dikarya</taxon>
        <taxon>Ascomycota</taxon>
        <taxon>Pezizomycotina</taxon>
        <taxon>Sordariomycetes</taxon>
        <taxon>Xylariomycetidae</taxon>
        <taxon>Xylariales</taxon>
        <taxon>Xylariaceae</taxon>
        <taxon>Xylaria</taxon>
    </lineage>
</organism>
<dbReference type="NCBIfam" id="TIGR01116">
    <property type="entry name" value="ATPase-IIA1_Ca"/>
    <property type="match status" value="1"/>
</dbReference>
<keyword evidence="12 14" id="KW-0472">Membrane</keyword>
<dbReference type="InterPro" id="IPR023298">
    <property type="entry name" value="ATPase_P-typ_TM_dom_sf"/>
</dbReference>